<dbReference type="AlphaFoldDB" id="A0A495BEC6"/>
<dbReference type="GO" id="GO:0044780">
    <property type="term" value="P:bacterial-type flagellum assembly"/>
    <property type="evidence" value="ECO:0007669"/>
    <property type="project" value="InterPro"/>
</dbReference>
<keyword evidence="4" id="KW-0282">Flagellum</keyword>
<protein>
    <submittedName>
        <fullName evidence="4">Flagella synthesis protein FlgN</fullName>
    </submittedName>
</protein>
<keyword evidence="4" id="KW-0969">Cilium</keyword>
<dbReference type="Gene3D" id="1.20.58.300">
    <property type="entry name" value="FlgN-like"/>
    <property type="match status" value="1"/>
</dbReference>
<evidence type="ECO:0000256" key="2">
    <source>
        <dbReference type="ARBA" id="ARBA00007703"/>
    </source>
</evidence>
<evidence type="ECO:0000313" key="4">
    <source>
        <dbReference type="EMBL" id="RKQ58893.1"/>
    </source>
</evidence>
<proteinExistence type="inferred from homology"/>
<keyword evidence="4" id="KW-0966">Cell projection</keyword>
<gene>
    <name evidence="4" type="ORF">C8E02_1869</name>
</gene>
<dbReference type="RefSeq" id="WP_120810526.1">
    <property type="nucleotide sequence ID" value="NZ_RBID01000014.1"/>
</dbReference>
<reference evidence="4 5" key="1">
    <citation type="submission" date="2018-10" db="EMBL/GenBank/DDBJ databases">
        <title>Genomic Encyclopedia of Type Strains, Phase IV (KMG-IV): sequencing the most valuable type-strain genomes for metagenomic binning, comparative biology and taxonomic classification.</title>
        <authorList>
            <person name="Goeker M."/>
        </authorList>
    </citation>
    <scope>NUCLEOTIDE SEQUENCE [LARGE SCALE GENOMIC DNA]</scope>
    <source>
        <strain evidence="4 5">DSM 3303</strain>
    </source>
</reference>
<comment type="similarity">
    <text evidence="2">Belongs to the FlgN family.</text>
</comment>
<comment type="function">
    <text evidence="1">Required for the efficient initiation of filament assembly.</text>
</comment>
<dbReference type="InterPro" id="IPR036679">
    <property type="entry name" value="FlgN-like_sf"/>
</dbReference>
<dbReference type="EMBL" id="RBID01000014">
    <property type="protein sequence ID" value="RKQ58893.1"/>
    <property type="molecule type" value="Genomic_DNA"/>
</dbReference>
<dbReference type="SUPFAM" id="SSF140566">
    <property type="entry name" value="FlgN-like"/>
    <property type="match status" value="1"/>
</dbReference>
<keyword evidence="3" id="KW-1005">Bacterial flagellum biogenesis</keyword>
<dbReference type="Pfam" id="PF05130">
    <property type="entry name" value="FlgN"/>
    <property type="match status" value="1"/>
</dbReference>
<sequence>MTAKAQWRQLLQDIHSDLDDYRQLQLALEQQFSAALGHDAAALSCYADRIGQLVTQLQQRRLRREQLARALLAGNVGRKPSLMALFALLPEPARQRCQQQWQALQALAADCKQLNERNGQLLLNQHECYQRVLFGESDTYAAP</sequence>
<evidence type="ECO:0000313" key="5">
    <source>
        <dbReference type="Proteomes" id="UP000279384"/>
    </source>
</evidence>
<evidence type="ECO:0000256" key="3">
    <source>
        <dbReference type="ARBA" id="ARBA00022795"/>
    </source>
</evidence>
<evidence type="ECO:0000256" key="1">
    <source>
        <dbReference type="ARBA" id="ARBA00002397"/>
    </source>
</evidence>
<name>A0A495BEC6_VOGIN</name>
<accession>A0A495BEC6</accession>
<comment type="caution">
    <text evidence="4">The sequence shown here is derived from an EMBL/GenBank/DDBJ whole genome shotgun (WGS) entry which is preliminary data.</text>
</comment>
<dbReference type="InterPro" id="IPR007809">
    <property type="entry name" value="FlgN-like"/>
</dbReference>
<organism evidence="4 5">
    <name type="scientific">Vogesella indigofera</name>
    <name type="common">Pseudomonas indigofera</name>
    <dbReference type="NCBI Taxonomy" id="45465"/>
    <lineage>
        <taxon>Bacteria</taxon>
        <taxon>Pseudomonadati</taxon>
        <taxon>Pseudomonadota</taxon>
        <taxon>Betaproteobacteria</taxon>
        <taxon>Neisseriales</taxon>
        <taxon>Chromobacteriaceae</taxon>
        <taxon>Vogesella</taxon>
    </lineage>
</organism>
<dbReference type="Proteomes" id="UP000279384">
    <property type="component" value="Unassembled WGS sequence"/>
</dbReference>